<dbReference type="PROSITE" id="PS50928">
    <property type="entry name" value="ABC_TM1"/>
    <property type="match status" value="1"/>
</dbReference>
<feature type="transmembrane region" description="Helical" evidence="7">
    <location>
        <begin position="178"/>
        <end position="201"/>
    </location>
</feature>
<dbReference type="CDD" id="cd06261">
    <property type="entry name" value="TM_PBP2"/>
    <property type="match status" value="1"/>
</dbReference>
<feature type="transmembrane region" description="Helical" evidence="7">
    <location>
        <begin position="351"/>
        <end position="368"/>
    </location>
</feature>
<dbReference type="GO" id="GO:0015416">
    <property type="term" value="F:ABC-type phosphonate transporter activity"/>
    <property type="evidence" value="ECO:0007669"/>
    <property type="project" value="InterPro"/>
</dbReference>
<evidence type="ECO:0000256" key="7">
    <source>
        <dbReference type="RuleBase" id="RU363032"/>
    </source>
</evidence>
<gene>
    <name evidence="9" type="primary">phnE</name>
    <name evidence="9" type="ORF">ENT17_02555</name>
</gene>
<evidence type="ECO:0000256" key="3">
    <source>
        <dbReference type="ARBA" id="ARBA00022475"/>
    </source>
</evidence>
<dbReference type="AlphaFoldDB" id="A0A7C4KYC2"/>
<dbReference type="InterPro" id="IPR000515">
    <property type="entry name" value="MetI-like"/>
</dbReference>
<dbReference type="GO" id="GO:0005886">
    <property type="term" value="C:plasma membrane"/>
    <property type="evidence" value="ECO:0007669"/>
    <property type="project" value="UniProtKB-SubCell"/>
</dbReference>
<keyword evidence="2 7" id="KW-0813">Transport</keyword>
<feature type="transmembrane region" description="Helical" evidence="7">
    <location>
        <begin position="6"/>
        <end position="26"/>
    </location>
</feature>
<keyword evidence="6 7" id="KW-0472">Membrane</keyword>
<sequence>MPLTRLVRNTFITALVIAAFVISYRVTEADFPRLFRDLPKGRQLLTAFLTPELFTRDVETRTVSIAFPIPCGAAPEEEAFPSEGPRLVTSVKCAAPLEKFTLEGFDLQPSSEVVIRWRLPDDRTMTAIRTQTDSKGYFSQEVQARPIQAAVDGIPSRLEVDTLTPVGRLKPSQTLKDVLDNMFVTIFMALLSTTFATIIAAPLSFLAAGNITRKGCLGSGVYYLFRSFFNLMRSYDPLVMATIFGFWLSFGPFPGFLALTVVTIASLGKLFSEAVENIDPGPVEALQSVGAAPLHTVRYGVVPQVIPDFVSYIIYHWDINVRISTIIGFVGGGGIGYYLNLSINDFKWNQAGTAIWAIVIVVWAMDFLSAEIRKRLN</sequence>
<feature type="transmembrane region" description="Helical" evidence="7">
    <location>
        <begin position="238"/>
        <end position="262"/>
    </location>
</feature>
<protein>
    <submittedName>
        <fullName evidence="9">Phosphonate ABC transporter, permease protein PhnE</fullName>
    </submittedName>
</protein>
<accession>A0A7C4KYC2</accession>
<keyword evidence="5 7" id="KW-1133">Transmembrane helix</keyword>
<organism evidence="9">
    <name type="scientific">Bellilinea caldifistulae</name>
    <dbReference type="NCBI Taxonomy" id="360411"/>
    <lineage>
        <taxon>Bacteria</taxon>
        <taxon>Bacillati</taxon>
        <taxon>Chloroflexota</taxon>
        <taxon>Anaerolineae</taxon>
        <taxon>Anaerolineales</taxon>
        <taxon>Anaerolineaceae</taxon>
        <taxon>Bellilinea</taxon>
    </lineage>
</organism>
<comment type="subcellular location">
    <subcellularLocation>
        <location evidence="1 7">Cell membrane</location>
        <topology evidence="1 7">Multi-pass membrane protein</topology>
    </subcellularLocation>
</comment>
<name>A0A7C4KYC2_9CHLR</name>
<evidence type="ECO:0000256" key="5">
    <source>
        <dbReference type="ARBA" id="ARBA00022989"/>
    </source>
</evidence>
<dbReference type="Gene3D" id="1.10.3720.10">
    <property type="entry name" value="MetI-like"/>
    <property type="match status" value="1"/>
</dbReference>
<evidence type="ECO:0000256" key="6">
    <source>
        <dbReference type="ARBA" id="ARBA00023136"/>
    </source>
</evidence>
<keyword evidence="4 7" id="KW-0812">Transmembrane</keyword>
<dbReference type="PANTHER" id="PTHR30043:SF1">
    <property type="entry name" value="ABC TRANSPORT SYSTEM PERMEASE PROTEIN P69"/>
    <property type="match status" value="1"/>
</dbReference>
<evidence type="ECO:0000259" key="8">
    <source>
        <dbReference type="PROSITE" id="PS50928"/>
    </source>
</evidence>
<dbReference type="SUPFAM" id="SSF161098">
    <property type="entry name" value="MetI-like"/>
    <property type="match status" value="1"/>
</dbReference>
<feature type="domain" description="ABC transmembrane type-1" evidence="8">
    <location>
        <begin position="182"/>
        <end position="369"/>
    </location>
</feature>
<proteinExistence type="inferred from homology"/>
<dbReference type="InterPro" id="IPR005769">
    <property type="entry name" value="PhnE/PtxC"/>
</dbReference>
<evidence type="ECO:0000313" key="9">
    <source>
        <dbReference type="EMBL" id="HGS86478.1"/>
    </source>
</evidence>
<dbReference type="PANTHER" id="PTHR30043">
    <property type="entry name" value="PHOSPHONATES TRANSPORT SYSTEM PERMEASE PROTEIN"/>
    <property type="match status" value="1"/>
</dbReference>
<dbReference type="Pfam" id="PF00528">
    <property type="entry name" value="BPD_transp_1"/>
    <property type="match status" value="1"/>
</dbReference>
<evidence type="ECO:0000256" key="4">
    <source>
        <dbReference type="ARBA" id="ARBA00022692"/>
    </source>
</evidence>
<feature type="transmembrane region" description="Helical" evidence="7">
    <location>
        <begin position="319"/>
        <end position="339"/>
    </location>
</feature>
<dbReference type="NCBIfam" id="TIGR01097">
    <property type="entry name" value="PhnE"/>
    <property type="match status" value="1"/>
</dbReference>
<evidence type="ECO:0000256" key="2">
    <source>
        <dbReference type="ARBA" id="ARBA00022448"/>
    </source>
</evidence>
<dbReference type="InterPro" id="IPR035906">
    <property type="entry name" value="MetI-like_sf"/>
</dbReference>
<reference evidence="9" key="1">
    <citation type="journal article" date="2020" name="mSystems">
        <title>Genome- and Community-Level Interaction Insights into Carbon Utilization and Element Cycling Functions of Hydrothermarchaeota in Hydrothermal Sediment.</title>
        <authorList>
            <person name="Zhou Z."/>
            <person name="Liu Y."/>
            <person name="Xu W."/>
            <person name="Pan J."/>
            <person name="Luo Z.H."/>
            <person name="Li M."/>
        </authorList>
    </citation>
    <scope>NUCLEOTIDE SEQUENCE [LARGE SCALE GENOMIC DNA]</scope>
    <source>
        <strain evidence="9">SpSt-556</strain>
    </source>
</reference>
<evidence type="ECO:0000256" key="1">
    <source>
        <dbReference type="ARBA" id="ARBA00004651"/>
    </source>
</evidence>
<comment type="caution">
    <text evidence="9">The sequence shown here is derived from an EMBL/GenBank/DDBJ whole genome shotgun (WGS) entry which is preliminary data.</text>
</comment>
<keyword evidence="3" id="KW-1003">Cell membrane</keyword>
<dbReference type="EMBL" id="DSXR01000033">
    <property type="protein sequence ID" value="HGS86478.1"/>
    <property type="molecule type" value="Genomic_DNA"/>
</dbReference>
<comment type="similarity">
    <text evidence="7">Belongs to the binding-protein-dependent transport system permease family.</text>
</comment>